<name>A0A7J3X5A7_THEPE</name>
<organism evidence="1">
    <name type="scientific">Thermofilum pendens</name>
    <dbReference type="NCBI Taxonomy" id="2269"/>
    <lineage>
        <taxon>Archaea</taxon>
        <taxon>Thermoproteota</taxon>
        <taxon>Thermoprotei</taxon>
        <taxon>Thermofilales</taxon>
        <taxon>Thermofilaceae</taxon>
        <taxon>Thermofilum</taxon>
    </lineage>
</organism>
<sequence length="200" mass="20905">MRLEPGQAARVSPLVSRVMAGDAAARSYLALWLLSRVDLESGKARAEVLPLSYDFAQTVAKLLGYDLMKLKDSGLLAEVKVGKGKSYVPQLFEALAGGAKASWSTLSQLAPGRAVYVAYLALRGSGAPSVRAASIREQLSAWPSERLAEAAALGIVLLETARGVDLGVSEAAPGSLDSFLGLSGGAERQLAILTLLNLIP</sequence>
<comment type="caution">
    <text evidence="1">The sequence shown here is derived from an EMBL/GenBank/DDBJ whole genome shotgun (WGS) entry which is preliminary data.</text>
</comment>
<protein>
    <submittedName>
        <fullName evidence="1">Uncharacterized protein</fullName>
    </submittedName>
</protein>
<dbReference type="EMBL" id="DRZM01000037">
    <property type="protein sequence ID" value="HHP04334.1"/>
    <property type="molecule type" value="Genomic_DNA"/>
</dbReference>
<proteinExistence type="predicted"/>
<evidence type="ECO:0000313" key="1">
    <source>
        <dbReference type="EMBL" id="HHP04334.1"/>
    </source>
</evidence>
<reference evidence="1" key="1">
    <citation type="journal article" date="2020" name="mSystems">
        <title>Genome- and Community-Level Interaction Insights into Carbon Utilization and Element Cycling Functions of Hydrothermarchaeota in Hydrothermal Sediment.</title>
        <authorList>
            <person name="Zhou Z."/>
            <person name="Liu Y."/>
            <person name="Xu W."/>
            <person name="Pan J."/>
            <person name="Luo Z.H."/>
            <person name="Li M."/>
        </authorList>
    </citation>
    <scope>NUCLEOTIDE SEQUENCE [LARGE SCALE GENOMIC DNA]</scope>
    <source>
        <strain evidence="1">SpSt-1125</strain>
    </source>
</reference>
<gene>
    <name evidence="1" type="ORF">ENM88_01115</name>
</gene>
<dbReference type="AlphaFoldDB" id="A0A7J3X5A7"/>
<accession>A0A7J3X5A7</accession>